<accession>A0ACC2HPG0</accession>
<dbReference type="EMBL" id="JAPESX010003552">
    <property type="protein sequence ID" value="KAJ8104738.1"/>
    <property type="molecule type" value="Genomic_DNA"/>
</dbReference>
<evidence type="ECO:0000313" key="1">
    <source>
        <dbReference type="EMBL" id="KAJ8104738.1"/>
    </source>
</evidence>
<sequence>MALRQLQILFPNAHVWTDAICINQANEAEKSHVVQHMGQIFHAAARVYAWLGPADPGVDDVGDSSDALLDHLQQIGDLFWDTAGPDSRLDEMPFDMDPILAELLPELNEMFETPSEKGGFPTLAYTRFSNRDYWQRVWVLQEVYLAQKLIFCCGDKVMESKTLAGALILLSSYQNSPSQLPATPKCTAYSCTPPSTQPQPTPCALL</sequence>
<gene>
    <name evidence="1" type="ORF">ONZ43_g7707</name>
</gene>
<name>A0ACC2HPG0_9PEZI</name>
<reference evidence="1" key="1">
    <citation type="submission" date="2022-11" db="EMBL/GenBank/DDBJ databases">
        <title>Genome Sequence of Nemania bipapillata.</title>
        <authorList>
            <person name="Buettner E."/>
        </authorList>
    </citation>
    <scope>NUCLEOTIDE SEQUENCE</scope>
    <source>
        <strain evidence="1">CP14</strain>
    </source>
</reference>
<protein>
    <submittedName>
        <fullName evidence="1">Uncharacterized protein</fullName>
    </submittedName>
</protein>
<proteinExistence type="predicted"/>
<organism evidence="1 2">
    <name type="scientific">Nemania bipapillata</name>
    <dbReference type="NCBI Taxonomy" id="110536"/>
    <lineage>
        <taxon>Eukaryota</taxon>
        <taxon>Fungi</taxon>
        <taxon>Dikarya</taxon>
        <taxon>Ascomycota</taxon>
        <taxon>Pezizomycotina</taxon>
        <taxon>Sordariomycetes</taxon>
        <taxon>Xylariomycetidae</taxon>
        <taxon>Xylariales</taxon>
        <taxon>Xylariaceae</taxon>
        <taxon>Nemania</taxon>
    </lineage>
</organism>
<dbReference type="Proteomes" id="UP001153334">
    <property type="component" value="Unassembled WGS sequence"/>
</dbReference>
<keyword evidence="2" id="KW-1185">Reference proteome</keyword>
<comment type="caution">
    <text evidence="1">The sequence shown here is derived from an EMBL/GenBank/DDBJ whole genome shotgun (WGS) entry which is preliminary data.</text>
</comment>
<evidence type="ECO:0000313" key="2">
    <source>
        <dbReference type="Proteomes" id="UP001153334"/>
    </source>
</evidence>